<dbReference type="WBParaSite" id="SSLN_0000742701-mRNA-1">
    <property type="protein sequence ID" value="SSLN_0000742701-mRNA-1"/>
    <property type="gene ID" value="SSLN_0000742701"/>
</dbReference>
<keyword evidence="2" id="KW-1185">Reference proteome</keyword>
<protein>
    <submittedName>
        <fullName evidence="3">Reverse transcriptase</fullName>
    </submittedName>
</protein>
<dbReference type="EMBL" id="UYSU01034028">
    <property type="protein sequence ID" value="VDL93570.1"/>
    <property type="molecule type" value="Genomic_DNA"/>
</dbReference>
<reference evidence="3" key="1">
    <citation type="submission" date="2016-06" db="UniProtKB">
        <authorList>
            <consortium name="WormBaseParasite"/>
        </authorList>
    </citation>
    <scope>IDENTIFICATION</scope>
</reference>
<name>A0A183SSI7_SCHSO</name>
<evidence type="ECO:0000313" key="1">
    <source>
        <dbReference type="EMBL" id="VDL93570.1"/>
    </source>
</evidence>
<evidence type="ECO:0000313" key="3">
    <source>
        <dbReference type="WBParaSite" id="SSLN_0000742701-mRNA-1"/>
    </source>
</evidence>
<sequence length="89" mass="9882">MGAHIIQDMHFREEAVFEEQNGLKACKSSGSNEIPANKLLELAQELAKPLSLLRKKSFDTGIPPTNWKTAHITPLHISGNREFATRLSA</sequence>
<dbReference type="OrthoDB" id="426210at2759"/>
<gene>
    <name evidence="1" type="ORF">SSLN_LOCUS7185</name>
</gene>
<dbReference type="AlphaFoldDB" id="A0A183SSI7"/>
<accession>A0A183SSI7</accession>
<dbReference type="Proteomes" id="UP000275846">
    <property type="component" value="Unassembled WGS sequence"/>
</dbReference>
<organism evidence="3">
    <name type="scientific">Schistocephalus solidus</name>
    <name type="common">Tapeworm</name>
    <dbReference type="NCBI Taxonomy" id="70667"/>
    <lineage>
        <taxon>Eukaryota</taxon>
        <taxon>Metazoa</taxon>
        <taxon>Spiralia</taxon>
        <taxon>Lophotrochozoa</taxon>
        <taxon>Platyhelminthes</taxon>
        <taxon>Cestoda</taxon>
        <taxon>Eucestoda</taxon>
        <taxon>Diphyllobothriidea</taxon>
        <taxon>Diphyllobothriidae</taxon>
        <taxon>Schistocephalus</taxon>
    </lineage>
</organism>
<evidence type="ECO:0000313" key="2">
    <source>
        <dbReference type="Proteomes" id="UP000275846"/>
    </source>
</evidence>
<reference evidence="1 2" key="2">
    <citation type="submission" date="2018-11" db="EMBL/GenBank/DDBJ databases">
        <authorList>
            <consortium name="Pathogen Informatics"/>
        </authorList>
    </citation>
    <scope>NUCLEOTIDE SEQUENCE [LARGE SCALE GENOMIC DNA]</scope>
    <source>
        <strain evidence="1 2">NST_G2</strain>
    </source>
</reference>
<proteinExistence type="predicted"/>